<sequence length="69" mass="7227">MSLVGAGRSPPCSSPPSHPGPLDQTPEEMVRTESVIVATEPMATATEELPLHVHGRGNASPTSHRVMIS</sequence>
<gene>
    <name evidence="2" type="ORF">BV898_12419</name>
</gene>
<evidence type="ECO:0000313" key="2">
    <source>
        <dbReference type="EMBL" id="OQV13386.1"/>
    </source>
</evidence>
<accession>A0A1W0WDU4</accession>
<dbReference type="AlphaFoldDB" id="A0A1W0WDU4"/>
<evidence type="ECO:0000256" key="1">
    <source>
        <dbReference type="SAM" id="MobiDB-lite"/>
    </source>
</evidence>
<evidence type="ECO:0000313" key="3">
    <source>
        <dbReference type="Proteomes" id="UP000192578"/>
    </source>
</evidence>
<proteinExistence type="predicted"/>
<reference evidence="3" key="1">
    <citation type="submission" date="2017-01" db="EMBL/GenBank/DDBJ databases">
        <title>Comparative genomics of anhydrobiosis in the tardigrade Hypsibius dujardini.</title>
        <authorList>
            <person name="Yoshida Y."/>
            <person name="Koutsovoulos G."/>
            <person name="Laetsch D."/>
            <person name="Stevens L."/>
            <person name="Kumar S."/>
            <person name="Horikawa D."/>
            <person name="Ishino K."/>
            <person name="Komine S."/>
            <person name="Tomita M."/>
            <person name="Blaxter M."/>
            <person name="Arakawa K."/>
        </authorList>
    </citation>
    <scope>NUCLEOTIDE SEQUENCE [LARGE SCALE GENOMIC DNA]</scope>
    <source>
        <strain evidence="3">Z151</strain>
    </source>
</reference>
<keyword evidence="3" id="KW-1185">Reference proteome</keyword>
<dbReference type="EMBL" id="MTYJ01000125">
    <property type="protein sequence ID" value="OQV13386.1"/>
    <property type="molecule type" value="Genomic_DNA"/>
</dbReference>
<organism evidence="2 3">
    <name type="scientific">Hypsibius exemplaris</name>
    <name type="common">Freshwater tardigrade</name>
    <dbReference type="NCBI Taxonomy" id="2072580"/>
    <lineage>
        <taxon>Eukaryota</taxon>
        <taxon>Metazoa</taxon>
        <taxon>Ecdysozoa</taxon>
        <taxon>Tardigrada</taxon>
        <taxon>Eutardigrada</taxon>
        <taxon>Parachela</taxon>
        <taxon>Hypsibioidea</taxon>
        <taxon>Hypsibiidae</taxon>
        <taxon>Hypsibius</taxon>
    </lineage>
</organism>
<protein>
    <submittedName>
        <fullName evidence="2">Uncharacterized protein</fullName>
    </submittedName>
</protein>
<name>A0A1W0WDU4_HYPEX</name>
<feature type="region of interest" description="Disordered" evidence="1">
    <location>
        <begin position="44"/>
        <end position="69"/>
    </location>
</feature>
<comment type="caution">
    <text evidence="2">The sequence shown here is derived from an EMBL/GenBank/DDBJ whole genome shotgun (WGS) entry which is preliminary data.</text>
</comment>
<dbReference type="Proteomes" id="UP000192578">
    <property type="component" value="Unassembled WGS sequence"/>
</dbReference>
<feature type="region of interest" description="Disordered" evidence="1">
    <location>
        <begin position="1"/>
        <end position="29"/>
    </location>
</feature>